<dbReference type="VEuPathDB" id="VectorBase:SCAU010713"/>
<accession>A0A1I8PSI2</accession>
<dbReference type="PRINTS" id="PR00722">
    <property type="entry name" value="CHYMOTRYPSIN"/>
</dbReference>
<feature type="chain" id="PRO_5009327142" description="Peptidase S1 domain-containing protein" evidence="6">
    <location>
        <begin position="21"/>
        <end position="251"/>
    </location>
</feature>
<dbReference type="CDD" id="cd00190">
    <property type="entry name" value="Tryp_SPc"/>
    <property type="match status" value="1"/>
</dbReference>
<evidence type="ECO:0000256" key="5">
    <source>
        <dbReference type="ARBA" id="ARBA00023157"/>
    </source>
</evidence>
<dbReference type="AlphaFoldDB" id="A0A1I8PSI2"/>
<dbReference type="GO" id="GO:0006508">
    <property type="term" value="P:proteolysis"/>
    <property type="evidence" value="ECO:0007669"/>
    <property type="project" value="UniProtKB-KW"/>
</dbReference>
<evidence type="ECO:0000313" key="9">
    <source>
        <dbReference type="Proteomes" id="UP000095300"/>
    </source>
</evidence>
<keyword evidence="9" id="KW-1185">Reference proteome</keyword>
<dbReference type="GO" id="GO:0004252">
    <property type="term" value="F:serine-type endopeptidase activity"/>
    <property type="evidence" value="ECO:0007669"/>
    <property type="project" value="InterPro"/>
</dbReference>
<dbReference type="STRING" id="35570.A0A1I8PSI2"/>
<gene>
    <name evidence="8" type="primary">106086591</name>
</gene>
<keyword evidence="5" id="KW-1015">Disulfide bond</keyword>
<feature type="signal peptide" evidence="6">
    <location>
        <begin position="1"/>
        <end position="20"/>
    </location>
</feature>
<dbReference type="InterPro" id="IPR009003">
    <property type="entry name" value="Peptidase_S1_PA"/>
</dbReference>
<sequence>MRFIIELAIWLVSAFASIYAEELWNAKSARIMGGIPISISDAKFVVNIRSYGNYKCVGSLITPRHVVTAAHCVFGSWRRSLKVTAGVTFLKETGVQRSIRRIFIPSAYDRPPLNMDLAVLELSSAMYGDNITTIELCNSTGQNYYHVYGWGKTRYAYPSKRLRMVKVPSISRSKCLKSFKNFNVQITPAMFCAGDLNYRDACIGDSGGPAVYQNQLCGVVSWGPECASKIYPGVYTNITHMRNFIENVIRK</sequence>
<evidence type="ECO:0000256" key="3">
    <source>
        <dbReference type="ARBA" id="ARBA00022801"/>
    </source>
</evidence>
<proteinExistence type="inferred from homology"/>
<reference evidence="8" key="1">
    <citation type="submission" date="2020-05" db="UniProtKB">
        <authorList>
            <consortium name="EnsemblMetazoa"/>
        </authorList>
    </citation>
    <scope>IDENTIFICATION</scope>
    <source>
        <strain evidence="8">USDA</strain>
    </source>
</reference>
<evidence type="ECO:0000256" key="4">
    <source>
        <dbReference type="ARBA" id="ARBA00022825"/>
    </source>
</evidence>
<organism evidence="8 9">
    <name type="scientific">Stomoxys calcitrans</name>
    <name type="common">Stable fly</name>
    <name type="synonym">Conops calcitrans</name>
    <dbReference type="NCBI Taxonomy" id="35570"/>
    <lineage>
        <taxon>Eukaryota</taxon>
        <taxon>Metazoa</taxon>
        <taxon>Ecdysozoa</taxon>
        <taxon>Arthropoda</taxon>
        <taxon>Hexapoda</taxon>
        <taxon>Insecta</taxon>
        <taxon>Pterygota</taxon>
        <taxon>Neoptera</taxon>
        <taxon>Endopterygota</taxon>
        <taxon>Diptera</taxon>
        <taxon>Brachycera</taxon>
        <taxon>Muscomorpha</taxon>
        <taxon>Muscoidea</taxon>
        <taxon>Muscidae</taxon>
        <taxon>Stomoxys</taxon>
    </lineage>
</organism>
<keyword evidence="2" id="KW-0645">Protease</keyword>
<dbReference type="Gene3D" id="2.40.10.10">
    <property type="entry name" value="Trypsin-like serine proteases"/>
    <property type="match status" value="1"/>
</dbReference>
<dbReference type="PROSITE" id="PS00134">
    <property type="entry name" value="TRYPSIN_HIS"/>
    <property type="match status" value="1"/>
</dbReference>
<evidence type="ECO:0000256" key="6">
    <source>
        <dbReference type="SAM" id="SignalP"/>
    </source>
</evidence>
<dbReference type="PROSITE" id="PS50240">
    <property type="entry name" value="TRYPSIN_DOM"/>
    <property type="match status" value="1"/>
</dbReference>
<keyword evidence="3" id="KW-0378">Hydrolase</keyword>
<dbReference type="PANTHER" id="PTHR24276">
    <property type="entry name" value="POLYSERASE-RELATED"/>
    <property type="match status" value="1"/>
</dbReference>
<comment type="similarity">
    <text evidence="1">Belongs to the peptidase S1 family.</text>
</comment>
<keyword evidence="4" id="KW-0720">Serine protease</keyword>
<dbReference type="Pfam" id="PF00089">
    <property type="entry name" value="Trypsin"/>
    <property type="match status" value="1"/>
</dbReference>
<evidence type="ECO:0000256" key="1">
    <source>
        <dbReference type="ARBA" id="ARBA00007664"/>
    </source>
</evidence>
<dbReference type="InterPro" id="IPR018114">
    <property type="entry name" value="TRYPSIN_HIS"/>
</dbReference>
<keyword evidence="6" id="KW-0732">Signal</keyword>
<feature type="domain" description="Peptidase S1" evidence="7">
    <location>
        <begin position="31"/>
        <end position="250"/>
    </location>
</feature>
<dbReference type="SMART" id="SM00020">
    <property type="entry name" value="Tryp_SPc"/>
    <property type="match status" value="1"/>
</dbReference>
<evidence type="ECO:0000259" key="7">
    <source>
        <dbReference type="PROSITE" id="PS50240"/>
    </source>
</evidence>
<protein>
    <recommendedName>
        <fullName evidence="7">Peptidase S1 domain-containing protein</fullName>
    </recommendedName>
</protein>
<dbReference type="SUPFAM" id="SSF50494">
    <property type="entry name" value="Trypsin-like serine proteases"/>
    <property type="match status" value="1"/>
</dbReference>
<evidence type="ECO:0000256" key="2">
    <source>
        <dbReference type="ARBA" id="ARBA00022670"/>
    </source>
</evidence>
<dbReference type="Proteomes" id="UP000095300">
    <property type="component" value="Unassembled WGS sequence"/>
</dbReference>
<dbReference type="PANTHER" id="PTHR24276:SF91">
    <property type="entry name" value="AT26814P-RELATED"/>
    <property type="match status" value="1"/>
</dbReference>
<dbReference type="EnsemblMetazoa" id="SCAU010713-RA">
    <property type="protein sequence ID" value="SCAU010713-PA"/>
    <property type="gene ID" value="SCAU010713"/>
</dbReference>
<dbReference type="InterPro" id="IPR043504">
    <property type="entry name" value="Peptidase_S1_PA_chymotrypsin"/>
</dbReference>
<evidence type="ECO:0000313" key="8">
    <source>
        <dbReference type="EnsemblMetazoa" id="SCAU010713-PA"/>
    </source>
</evidence>
<dbReference type="InterPro" id="IPR001314">
    <property type="entry name" value="Peptidase_S1A"/>
</dbReference>
<dbReference type="FunFam" id="2.40.10.10:FF:000034">
    <property type="entry name" value="Eupolytin"/>
    <property type="match status" value="1"/>
</dbReference>
<dbReference type="InterPro" id="IPR001254">
    <property type="entry name" value="Trypsin_dom"/>
</dbReference>
<name>A0A1I8PSI2_STOCA</name>
<dbReference type="InterPro" id="IPR050430">
    <property type="entry name" value="Peptidase_S1"/>
</dbReference>